<reference evidence="4 5" key="1">
    <citation type="submission" date="2009-05" db="EMBL/GenBank/DDBJ databases">
        <title>The draft genome of Acidovorax delafieldii 2AN.</title>
        <authorList>
            <consortium name="US DOE Joint Genome Institute (JGI-PGF)"/>
            <person name="Lucas S."/>
            <person name="Copeland A."/>
            <person name="Lapidus A."/>
            <person name="Glavina del Rio T."/>
            <person name="Tice H."/>
            <person name="Bruce D."/>
            <person name="Goodwin L."/>
            <person name="Pitluck S."/>
            <person name="Larimer F."/>
            <person name="Land M.L."/>
            <person name="Hauser L."/>
            <person name="Shelobolina E.S."/>
            <person name="Picardal F."/>
            <person name="Roden E."/>
            <person name="Emerson D."/>
        </authorList>
    </citation>
    <scope>NUCLEOTIDE SEQUENCE [LARGE SCALE GENOMIC DNA]</scope>
    <source>
        <strain evidence="4 5">2AN</strain>
    </source>
</reference>
<gene>
    <name evidence="4" type="ORF">AcdelDRAFT_4511</name>
</gene>
<dbReference type="EMBL" id="ACQT01000419">
    <property type="protein sequence ID" value="EER57915.1"/>
    <property type="molecule type" value="Genomic_DNA"/>
</dbReference>
<keyword evidence="5" id="KW-1185">Reference proteome</keyword>
<evidence type="ECO:0000256" key="2">
    <source>
        <dbReference type="ARBA" id="ARBA00022679"/>
    </source>
</evidence>
<evidence type="ECO:0000256" key="3">
    <source>
        <dbReference type="ARBA" id="ARBA00022691"/>
    </source>
</evidence>
<dbReference type="InterPro" id="IPR026170">
    <property type="entry name" value="FAM173A/B"/>
</dbReference>
<keyword evidence="2 4" id="KW-0808">Transferase</keyword>
<dbReference type="AlphaFoldDB" id="C5TC81"/>
<feature type="non-terminal residue" evidence="4">
    <location>
        <position position="1"/>
    </location>
</feature>
<dbReference type="Gene3D" id="3.40.50.150">
    <property type="entry name" value="Vaccinia Virus protein VP39"/>
    <property type="match status" value="1"/>
</dbReference>
<evidence type="ECO:0000313" key="5">
    <source>
        <dbReference type="Proteomes" id="UP000003856"/>
    </source>
</evidence>
<dbReference type="PANTHER" id="PTHR13610">
    <property type="entry name" value="METHYLTRANSFERASE DOMAIN-CONTAINING PROTEIN"/>
    <property type="match status" value="1"/>
</dbReference>
<organism evidence="4 5">
    <name type="scientific">Acidovorax delafieldii 2AN</name>
    <dbReference type="NCBI Taxonomy" id="573060"/>
    <lineage>
        <taxon>Bacteria</taxon>
        <taxon>Pseudomonadati</taxon>
        <taxon>Pseudomonadota</taxon>
        <taxon>Betaproteobacteria</taxon>
        <taxon>Burkholderiales</taxon>
        <taxon>Comamonadaceae</taxon>
        <taxon>Acidovorax</taxon>
    </lineage>
</organism>
<dbReference type="PATRIC" id="fig|573060.9.peg.402"/>
<dbReference type="Proteomes" id="UP000003856">
    <property type="component" value="Unassembled WGS sequence"/>
</dbReference>
<dbReference type="GO" id="GO:0016279">
    <property type="term" value="F:protein-lysine N-methyltransferase activity"/>
    <property type="evidence" value="ECO:0007669"/>
    <property type="project" value="InterPro"/>
</dbReference>
<name>C5TC81_ACIDE</name>
<accession>C5TC81</accession>
<dbReference type="PANTHER" id="PTHR13610:SF9">
    <property type="entry name" value="FI06469P"/>
    <property type="match status" value="1"/>
</dbReference>
<comment type="caution">
    <text evidence="4">The sequence shown here is derived from an EMBL/GenBank/DDBJ whole genome shotgun (WGS) entry which is preliminary data.</text>
</comment>
<keyword evidence="3" id="KW-0949">S-adenosyl-L-methionine</keyword>
<evidence type="ECO:0000313" key="4">
    <source>
        <dbReference type="EMBL" id="EER57915.1"/>
    </source>
</evidence>
<protein>
    <submittedName>
        <fullName evidence="4">Methyltransferase type 12</fullName>
    </submittedName>
</protein>
<keyword evidence="1 4" id="KW-0489">Methyltransferase</keyword>
<dbReference type="GO" id="GO:0032259">
    <property type="term" value="P:methylation"/>
    <property type="evidence" value="ECO:0007669"/>
    <property type="project" value="UniProtKB-KW"/>
</dbReference>
<dbReference type="InterPro" id="IPR029063">
    <property type="entry name" value="SAM-dependent_MTases_sf"/>
</dbReference>
<proteinExistence type="predicted"/>
<sequence length="106" mass="12038">YPEARIHGIEWSCPLRLACALRCPWAQVRRADMWQADWSAYQLVYLFQRPESMARAAAKAQAELAAGAWLVSLEFAVPDMLPWAQMRSPGGRLVWLYRMPFSPAGA</sequence>
<evidence type="ECO:0000256" key="1">
    <source>
        <dbReference type="ARBA" id="ARBA00022603"/>
    </source>
</evidence>